<dbReference type="Proteomes" id="UP000655588">
    <property type="component" value="Unassembled WGS sequence"/>
</dbReference>
<reference evidence="2" key="1">
    <citation type="submission" date="2019-11" db="EMBL/GenBank/DDBJ databases">
        <title>The nuclear and mitochondrial genomes of Frieseomelitta varia - a highly eusocial stingless bee (Meliponini) with a permanently sterile worker caste.</title>
        <authorList>
            <person name="Freitas F.C.P."/>
            <person name="Lourenco A.P."/>
            <person name="Nunes F.M.F."/>
            <person name="Paschoal A.R."/>
            <person name="Abreu F.C.P."/>
            <person name="Barbin F.O."/>
            <person name="Bataglia L."/>
            <person name="Cardoso-Junior C.A.M."/>
            <person name="Cervoni M.S."/>
            <person name="Silva S.R."/>
            <person name="Dalarmi F."/>
            <person name="Del Lama M.A."/>
            <person name="Depintor T.S."/>
            <person name="Ferreira K.M."/>
            <person name="Goria P.S."/>
            <person name="Jaskot M.C."/>
            <person name="Lago D.C."/>
            <person name="Luna-Lucena D."/>
            <person name="Moda L.M."/>
            <person name="Nascimento L."/>
            <person name="Pedrino M."/>
            <person name="Rabico F.O."/>
            <person name="Sanches F.C."/>
            <person name="Santos D.E."/>
            <person name="Santos C.G."/>
            <person name="Vieira J."/>
            <person name="Lopes T.F."/>
            <person name="Barchuk A.R."/>
            <person name="Hartfelder K."/>
            <person name="Simoes Z.L.P."/>
            <person name="Bitondi M.M.G."/>
            <person name="Pinheiro D.G."/>
        </authorList>
    </citation>
    <scope>NUCLEOTIDE SEQUENCE</scope>
    <source>
        <strain evidence="2">USP_RPSP 00005682</strain>
        <tissue evidence="2">Whole individual</tissue>
    </source>
</reference>
<feature type="region of interest" description="Disordered" evidence="1">
    <location>
        <begin position="1"/>
        <end position="33"/>
    </location>
</feature>
<keyword evidence="3" id="KW-1185">Reference proteome</keyword>
<feature type="compositionally biased region" description="Pro residues" evidence="1">
    <location>
        <begin position="81"/>
        <end position="106"/>
    </location>
</feature>
<organism evidence="2 3">
    <name type="scientific">Frieseomelitta varia</name>
    <dbReference type="NCBI Taxonomy" id="561572"/>
    <lineage>
        <taxon>Eukaryota</taxon>
        <taxon>Metazoa</taxon>
        <taxon>Ecdysozoa</taxon>
        <taxon>Arthropoda</taxon>
        <taxon>Hexapoda</taxon>
        <taxon>Insecta</taxon>
        <taxon>Pterygota</taxon>
        <taxon>Neoptera</taxon>
        <taxon>Endopterygota</taxon>
        <taxon>Hymenoptera</taxon>
        <taxon>Apocrita</taxon>
        <taxon>Aculeata</taxon>
        <taxon>Apoidea</taxon>
        <taxon>Anthophila</taxon>
        <taxon>Apidae</taxon>
        <taxon>Frieseomelitta</taxon>
    </lineage>
</organism>
<evidence type="ECO:0000313" key="3">
    <source>
        <dbReference type="Proteomes" id="UP000655588"/>
    </source>
</evidence>
<feature type="region of interest" description="Disordered" evidence="1">
    <location>
        <begin position="75"/>
        <end position="116"/>
    </location>
</feature>
<comment type="caution">
    <text evidence="2">The sequence shown here is derived from an EMBL/GenBank/DDBJ whole genome shotgun (WGS) entry which is preliminary data.</text>
</comment>
<evidence type="ECO:0000313" key="2">
    <source>
        <dbReference type="EMBL" id="KAF3423093.1"/>
    </source>
</evidence>
<proteinExistence type="predicted"/>
<protein>
    <submittedName>
        <fullName evidence="2">Uncharacterized protein</fullName>
    </submittedName>
</protein>
<dbReference type="Gene3D" id="1.20.5.110">
    <property type="match status" value="1"/>
</dbReference>
<sequence>MPAPTSAPGTVEGPPRTELQELQLKADQTTDESLESTRRMLALCEEVSSSHPYETILFYLYALTFILDHPRKDAIHMSMHHPPPPPPPPPPLPLPLRPPPPPPPPLYDRSNSSTSR</sequence>
<evidence type="ECO:0000256" key="1">
    <source>
        <dbReference type="SAM" id="MobiDB-lite"/>
    </source>
</evidence>
<gene>
    <name evidence="2" type="ORF">E2986_11297</name>
</gene>
<name>A0A833SAN8_9HYME</name>
<dbReference type="EMBL" id="WNWW01000588">
    <property type="protein sequence ID" value="KAF3423093.1"/>
    <property type="molecule type" value="Genomic_DNA"/>
</dbReference>
<accession>A0A833SAN8</accession>
<dbReference type="AlphaFoldDB" id="A0A833SAN8"/>